<protein>
    <recommendedName>
        <fullName evidence="3">DDE Tnp4 domain-containing protein</fullName>
    </recommendedName>
</protein>
<keyword evidence="5" id="KW-1185">Reference proteome</keyword>
<dbReference type="Pfam" id="PF13359">
    <property type="entry name" value="DDE_Tnp_4"/>
    <property type="match status" value="1"/>
</dbReference>
<dbReference type="InterPro" id="IPR027806">
    <property type="entry name" value="HARBI1_dom"/>
</dbReference>
<organism evidence="4 5">
    <name type="scientific">Euphydryas editha</name>
    <name type="common">Edith's checkerspot</name>
    <dbReference type="NCBI Taxonomy" id="104508"/>
    <lineage>
        <taxon>Eukaryota</taxon>
        <taxon>Metazoa</taxon>
        <taxon>Ecdysozoa</taxon>
        <taxon>Arthropoda</taxon>
        <taxon>Hexapoda</taxon>
        <taxon>Insecta</taxon>
        <taxon>Pterygota</taxon>
        <taxon>Neoptera</taxon>
        <taxon>Endopterygota</taxon>
        <taxon>Lepidoptera</taxon>
        <taxon>Glossata</taxon>
        <taxon>Ditrysia</taxon>
        <taxon>Papilionoidea</taxon>
        <taxon>Nymphalidae</taxon>
        <taxon>Nymphalinae</taxon>
        <taxon>Euphydryas</taxon>
    </lineage>
</organism>
<dbReference type="EMBL" id="CAKOGL010000017">
    <property type="protein sequence ID" value="CAH2096766.1"/>
    <property type="molecule type" value="Genomic_DNA"/>
</dbReference>
<dbReference type="GO" id="GO:0046872">
    <property type="term" value="F:metal ion binding"/>
    <property type="evidence" value="ECO:0007669"/>
    <property type="project" value="UniProtKB-KW"/>
</dbReference>
<evidence type="ECO:0000256" key="1">
    <source>
        <dbReference type="ARBA" id="ARBA00001968"/>
    </source>
</evidence>
<sequence length="100" mass="11657">MDIVTHWRDSTHDSRIFNEYRLNQRFERSEFKGILLGDAGYACIPFLFTPILNPNTQKEEMKDLLEEQNNNIDDDVPVVQMTSSSLKRNSAQTAFVNENF</sequence>
<evidence type="ECO:0000259" key="3">
    <source>
        <dbReference type="Pfam" id="PF13359"/>
    </source>
</evidence>
<dbReference type="Proteomes" id="UP001153954">
    <property type="component" value="Unassembled WGS sequence"/>
</dbReference>
<gene>
    <name evidence="4" type="ORF">EEDITHA_LOCUS12068</name>
</gene>
<name>A0AAU9UB06_EUPED</name>
<evidence type="ECO:0000313" key="4">
    <source>
        <dbReference type="EMBL" id="CAH2096766.1"/>
    </source>
</evidence>
<evidence type="ECO:0000313" key="5">
    <source>
        <dbReference type="Proteomes" id="UP001153954"/>
    </source>
</evidence>
<feature type="domain" description="DDE Tnp4" evidence="3">
    <location>
        <begin position="2"/>
        <end position="87"/>
    </location>
</feature>
<dbReference type="AlphaFoldDB" id="A0AAU9UB06"/>
<keyword evidence="2" id="KW-0479">Metal-binding</keyword>
<accession>A0AAU9UB06</accession>
<comment type="caution">
    <text evidence="4">The sequence shown here is derived from an EMBL/GenBank/DDBJ whole genome shotgun (WGS) entry which is preliminary data.</text>
</comment>
<proteinExistence type="predicted"/>
<reference evidence="4" key="1">
    <citation type="submission" date="2022-03" db="EMBL/GenBank/DDBJ databases">
        <authorList>
            <person name="Tunstrom K."/>
        </authorList>
    </citation>
    <scope>NUCLEOTIDE SEQUENCE</scope>
</reference>
<evidence type="ECO:0000256" key="2">
    <source>
        <dbReference type="ARBA" id="ARBA00022723"/>
    </source>
</evidence>
<comment type="cofactor">
    <cofactor evidence="1">
        <name>a divalent metal cation</name>
        <dbReference type="ChEBI" id="CHEBI:60240"/>
    </cofactor>
</comment>